<proteinExistence type="predicted"/>
<dbReference type="Gramene" id="CMQ268CT">
    <property type="protein sequence ID" value="CMQ268CT"/>
    <property type="gene ID" value="CMQ268C"/>
</dbReference>
<reference evidence="2 3" key="1">
    <citation type="journal article" date="2004" name="Nature">
        <title>Genome sequence of the ultrasmall unicellular red alga Cyanidioschyzon merolae 10D.</title>
        <authorList>
            <person name="Matsuzaki M."/>
            <person name="Misumi O."/>
            <person name="Shin-i T."/>
            <person name="Maruyama S."/>
            <person name="Takahara M."/>
            <person name="Miyagishima S."/>
            <person name="Mori T."/>
            <person name="Nishida K."/>
            <person name="Yagisawa F."/>
            <person name="Nishida K."/>
            <person name="Yoshida Y."/>
            <person name="Nishimura Y."/>
            <person name="Nakao S."/>
            <person name="Kobayashi T."/>
            <person name="Momoyama Y."/>
            <person name="Higashiyama T."/>
            <person name="Minoda A."/>
            <person name="Sano M."/>
            <person name="Nomoto H."/>
            <person name="Oishi K."/>
            <person name="Hayashi H."/>
            <person name="Ohta F."/>
            <person name="Nishizaka S."/>
            <person name="Haga S."/>
            <person name="Miura S."/>
            <person name="Morishita T."/>
            <person name="Kabeya Y."/>
            <person name="Terasawa K."/>
            <person name="Suzuki Y."/>
            <person name="Ishii Y."/>
            <person name="Asakawa S."/>
            <person name="Takano H."/>
            <person name="Ohta N."/>
            <person name="Kuroiwa H."/>
            <person name="Tanaka K."/>
            <person name="Shimizu N."/>
            <person name="Sugano S."/>
            <person name="Sato N."/>
            <person name="Nozaki H."/>
            <person name="Ogasawara N."/>
            <person name="Kohara Y."/>
            <person name="Kuroiwa T."/>
        </authorList>
    </citation>
    <scope>NUCLEOTIDE SEQUENCE [LARGE SCALE GENOMIC DNA]</scope>
    <source>
        <strain evidence="2 3">10D</strain>
    </source>
</reference>
<organism evidence="2 3">
    <name type="scientific">Cyanidioschyzon merolae (strain NIES-3377 / 10D)</name>
    <name type="common">Unicellular red alga</name>
    <dbReference type="NCBI Taxonomy" id="280699"/>
    <lineage>
        <taxon>Eukaryota</taxon>
        <taxon>Rhodophyta</taxon>
        <taxon>Bangiophyceae</taxon>
        <taxon>Cyanidiales</taxon>
        <taxon>Cyanidiaceae</taxon>
        <taxon>Cyanidioschyzon</taxon>
    </lineage>
</organism>
<dbReference type="HOGENOM" id="CLU_589711_0_0_1"/>
<gene>
    <name evidence="2" type="ORF">CYME_CMQ268C</name>
</gene>
<dbReference type="OrthoDB" id="418495at2759"/>
<reference evidence="2 3" key="2">
    <citation type="journal article" date="2007" name="BMC Biol.">
        <title>A 100%-complete sequence reveals unusually simple genomic features in the hot-spring red alga Cyanidioschyzon merolae.</title>
        <authorList>
            <person name="Nozaki H."/>
            <person name="Takano H."/>
            <person name="Misumi O."/>
            <person name="Terasawa K."/>
            <person name="Matsuzaki M."/>
            <person name="Maruyama S."/>
            <person name="Nishida K."/>
            <person name="Yagisawa F."/>
            <person name="Yoshida Y."/>
            <person name="Fujiwara T."/>
            <person name="Takio S."/>
            <person name="Tamura K."/>
            <person name="Chung S.J."/>
            <person name="Nakamura S."/>
            <person name="Kuroiwa H."/>
            <person name="Tanaka K."/>
            <person name="Sato N."/>
            <person name="Kuroiwa T."/>
        </authorList>
    </citation>
    <scope>NUCLEOTIDE SEQUENCE [LARGE SCALE GENOMIC DNA]</scope>
    <source>
        <strain evidence="2 3">10D</strain>
    </source>
</reference>
<dbReference type="Pfam" id="PF04784">
    <property type="entry name" value="DUF547"/>
    <property type="match status" value="1"/>
</dbReference>
<dbReference type="AlphaFoldDB" id="M1UVS8"/>
<evidence type="ECO:0000313" key="2">
    <source>
        <dbReference type="EMBL" id="BAM82151.1"/>
    </source>
</evidence>
<feature type="domain" description="DUF547" evidence="1">
    <location>
        <begin position="255"/>
        <end position="385"/>
    </location>
</feature>
<accession>M1UVS8</accession>
<dbReference type="PANTHER" id="PTHR46361:SF3">
    <property type="entry name" value="ELECTRON CARRIER_ PROTEIN DISULFIDE OXIDOREDUCTASE"/>
    <property type="match status" value="1"/>
</dbReference>
<dbReference type="InterPro" id="IPR006869">
    <property type="entry name" value="DUF547"/>
</dbReference>
<dbReference type="GeneID" id="16996232"/>
<sequence length="464" mass="51532">MERGAFAFTSSSPMNPGGRLLSSGLGSESHATEPAVHYDDSLRLSAVGLDAVYHVRTTSASAGQSENSADSRFIGPASAILRARRTGVSAWNNGSSVYEKSSFTQSGWLGRTAPSEESAEPDSSSVSSLAVANTVRALVHPLYVSALSGLRWLGTFRGVQAFRSRLLSYNMLNSDEAVERAVTTCCAQAGCEPVTPTLKSTTSVDRELRALINKLFVRHLSNDGRWVDYQALMLDKDFVNFVSLTRGLRDLDVLEMSRARRLAFFLNIYNALLIHAITILGRPRSFVARFRFFQTASYCIGGHLYSLNDIENGVLRGNRAPPYPFASKPFGELGSGDIRAQAMITGGDPRIHFGLNCGARSCPPIRAYDESNVDQALEAATANFIRDNVKIVSENHVELSRIFLWYASDFGSNVIWWILKHWPLKTEEDMQNYRRIVQWVESGQLRITYSKYDWALNEVTENER</sequence>
<dbReference type="PANTHER" id="PTHR46361">
    <property type="entry name" value="ELECTRON CARRIER/ PROTEIN DISULFIDE OXIDOREDUCTASE"/>
    <property type="match status" value="1"/>
</dbReference>
<dbReference type="eggNOG" id="ENOG502QS72">
    <property type="taxonomic scope" value="Eukaryota"/>
</dbReference>
<dbReference type="KEGG" id="cme:CYME_CMQ268C"/>
<dbReference type="Proteomes" id="UP000007014">
    <property type="component" value="Chromosome 17"/>
</dbReference>
<keyword evidence="3" id="KW-1185">Reference proteome</keyword>
<name>M1UVS8_CYAM1</name>
<dbReference type="EMBL" id="AP006499">
    <property type="protein sequence ID" value="BAM82151.1"/>
    <property type="molecule type" value="Genomic_DNA"/>
</dbReference>
<evidence type="ECO:0000313" key="3">
    <source>
        <dbReference type="Proteomes" id="UP000007014"/>
    </source>
</evidence>
<protein>
    <recommendedName>
        <fullName evidence="1">DUF547 domain-containing protein</fullName>
    </recommendedName>
</protein>
<dbReference type="RefSeq" id="XP_005538187.1">
    <property type="nucleotide sequence ID" value="XM_005538130.1"/>
</dbReference>
<evidence type="ECO:0000259" key="1">
    <source>
        <dbReference type="Pfam" id="PF04784"/>
    </source>
</evidence>